<feature type="domain" description="Endonuclease/exonuclease/phosphatase" evidence="6">
    <location>
        <begin position="72"/>
        <end position="322"/>
    </location>
</feature>
<comment type="caution">
    <text evidence="7">The sequence shown here is derived from an EMBL/GenBank/DDBJ whole genome shotgun (WGS) entry which is preliminary data.</text>
</comment>
<dbReference type="InterPro" id="IPR036691">
    <property type="entry name" value="Endo/exonu/phosph_ase_sf"/>
</dbReference>
<dbReference type="InterPro" id="IPR004808">
    <property type="entry name" value="AP_endonuc_1"/>
</dbReference>
<name>A0ABP4I570_9ACTN</name>
<dbReference type="InterPro" id="IPR005135">
    <property type="entry name" value="Endo/exonuclease/phosphatase"/>
</dbReference>
<comment type="similarity">
    <text evidence="2">Belongs to the DNA repair enzymes AP/ExoA family.</text>
</comment>
<dbReference type="EMBL" id="BAAAIH010000086">
    <property type="protein sequence ID" value="GAA1301782.1"/>
    <property type="molecule type" value="Genomic_DNA"/>
</dbReference>
<evidence type="ECO:0000259" key="6">
    <source>
        <dbReference type="Pfam" id="PF03372"/>
    </source>
</evidence>
<evidence type="ECO:0000256" key="5">
    <source>
        <dbReference type="ARBA" id="ARBA00022842"/>
    </source>
</evidence>
<gene>
    <name evidence="7" type="ORF">GCM10009579_83520</name>
</gene>
<evidence type="ECO:0000256" key="1">
    <source>
        <dbReference type="ARBA" id="ARBA00001946"/>
    </source>
</evidence>
<evidence type="ECO:0000313" key="7">
    <source>
        <dbReference type="EMBL" id="GAA1301782.1"/>
    </source>
</evidence>
<evidence type="ECO:0000256" key="3">
    <source>
        <dbReference type="ARBA" id="ARBA00022723"/>
    </source>
</evidence>
<sequence>MRRVEVGRVHMRQITVAVALGVLHLHFRVEFAGVRVIVASDSNVHAVDRTSTRGKGPLILSRIVPGVLTVTTVNVNGLRAAAKKGFISWLDGTAADVVCLQEVRAEPKELPEAVREPDGWHVVHAPAAAKGRAGVSVYARRELEGVRVGFGSSEFDGSGRYVEVDLPGVTVGSLYLPSGEVGTDRQDEKERFMAEFLPYLKELRERAAAGGREALVCGDWNIAHQEADLKNWKANQKKSGFLPEERAWLSGVFEEAAYVDVVRALHPDVAGPYSWWSYRGRAFDNDAGWRIDYQIATPGLAGRAVKAVVERAAAYDQRWSDHAPVTVAYGPAH</sequence>
<dbReference type="CDD" id="cd10281">
    <property type="entry name" value="Nape_like_AP-endo"/>
    <property type="match status" value="1"/>
</dbReference>
<dbReference type="Pfam" id="PF03372">
    <property type="entry name" value="Exo_endo_phos"/>
    <property type="match status" value="1"/>
</dbReference>
<evidence type="ECO:0000256" key="4">
    <source>
        <dbReference type="ARBA" id="ARBA00022801"/>
    </source>
</evidence>
<dbReference type="NCBIfam" id="TIGR00195">
    <property type="entry name" value="exoDNase_III"/>
    <property type="match status" value="1"/>
</dbReference>
<keyword evidence="8" id="KW-1185">Reference proteome</keyword>
<dbReference type="Proteomes" id="UP001500282">
    <property type="component" value="Unassembled WGS sequence"/>
</dbReference>
<comment type="cofactor">
    <cofactor evidence="1">
        <name>Mg(2+)</name>
        <dbReference type="ChEBI" id="CHEBI:18420"/>
    </cofactor>
</comment>
<dbReference type="PANTHER" id="PTHR43250">
    <property type="entry name" value="EXODEOXYRIBONUCLEASE III"/>
    <property type="match status" value="1"/>
</dbReference>
<dbReference type="NCBIfam" id="TIGR00633">
    <property type="entry name" value="xth"/>
    <property type="match status" value="1"/>
</dbReference>
<dbReference type="PROSITE" id="PS51435">
    <property type="entry name" value="AP_NUCLEASE_F1_4"/>
    <property type="match status" value="1"/>
</dbReference>
<dbReference type="PANTHER" id="PTHR43250:SF2">
    <property type="entry name" value="EXODEOXYRIBONUCLEASE III"/>
    <property type="match status" value="1"/>
</dbReference>
<reference evidence="8" key="1">
    <citation type="journal article" date="2019" name="Int. J. Syst. Evol. Microbiol.">
        <title>The Global Catalogue of Microorganisms (GCM) 10K type strain sequencing project: providing services to taxonomists for standard genome sequencing and annotation.</title>
        <authorList>
            <consortium name="The Broad Institute Genomics Platform"/>
            <consortium name="The Broad Institute Genome Sequencing Center for Infectious Disease"/>
            <person name="Wu L."/>
            <person name="Ma J."/>
        </authorList>
    </citation>
    <scope>NUCLEOTIDE SEQUENCE [LARGE SCALE GENOMIC DNA]</scope>
    <source>
        <strain evidence="8">JCM 11448</strain>
    </source>
</reference>
<dbReference type="Gene3D" id="3.60.10.10">
    <property type="entry name" value="Endonuclease/exonuclease/phosphatase"/>
    <property type="match status" value="1"/>
</dbReference>
<organism evidence="7 8">
    <name type="scientific">Streptomyces javensis</name>
    <dbReference type="NCBI Taxonomy" id="114698"/>
    <lineage>
        <taxon>Bacteria</taxon>
        <taxon>Bacillati</taxon>
        <taxon>Actinomycetota</taxon>
        <taxon>Actinomycetes</taxon>
        <taxon>Kitasatosporales</taxon>
        <taxon>Streptomycetaceae</taxon>
        <taxon>Streptomyces</taxon>
        <taxon>Streptomyces violaceusniger group</taxon>
    </lineage>
</organism>
<keyword evidence="5" id="KW-0460">Magnesium</keyword>
<proteinExistence type="inferred from homology"/>
<keyword evidence="4" id="KW-0378">Hydrolase</keyword>
<accession>A0ABP4I570</accession>
<dbReference type="SUPFAM" id="SSF56219">
    <property type="entry name" value="DNase I-like"/>
    <property type="match status" value="1"/>
</dbReference>
<dbReference type="InterPro" id="IPR037493">
    <property type="entry name" value="ExoIII-like"/>
</dbReference>
<evidence type="ECO:0000256" key="2">
    <source>
        <dbReference type="ARBA" id="ARBA00007092"/>
    </source>
</evidence>
<evidence type="ECO:0000313" key="8">
    <source>
        <dbReference type="Proteomes" id="UP001500282"/>
    </source>
</evidence>
<protein>
    <submittedName>
        <fullName evidence="7">Exodeoxyribonuclease III</fullName>
    </submittedName>
</protein>
<keyword evidence="3" id="KW-0479">Metal-binding</keyword>